<evidence type="ECO:0000256" key="1">
    <source>
        <dbReference type="SAM" id="MobiDB-lite"/>
    </source>
</evidence>
<comment type="caution">
    <text evidence="2">The sequence shown here is derived from an EMBL/GenBank/DDBJ whole genome shotgun (WGS) entry which is preliminary data.</text>
</comment>
<proteinExistence type="predicted"/>
<dbReference type="Proteomes" id="UP000265520">
    <property type="component" value="Unassembled WGS sequence"/>
</dbReference>
<gene>
    <name evidence="2" type="ORF">A2U01_0015525</name>
</gene>
<accession>A0A392N4Q9</accession>
<organism evidence="2 3">
    <name type="scientific">Trifolium medium</name>
    <dbReference type="NCBI Taxonomy" id="97028"/>
    <lineage>
        <taxon>Eukaryota</taxon>
        <taxon>Viridiplantae</taxon>
        <taxon>Streptophyta</taxon>
        <taxon>Embryophyta</taxon>
        <taxon>Tracheophyta</taxon>
        <taxon>Spermatophyta</taxon>
        <taxon>Magnoliopsida</taxon>
        <taxon>eudicotyledons</taxon>
        <taxon>Gunneridae</taxon>
        <taxon>Pentapetalae</taxon>
        <taxon>rosids</taxon>
        <taxon>fabids</taxon>
        <taxon>Fabales</taxon>
        <taxon>Fabaceae</taxon>
        <taxon>Papilionoideae</taxon>
        <taxon>50 kb inversion clade</taxon>
        <taxon>NPAAA clade</taxon>
        <taxon>Hologalegina</taxon>
        <taxon>IRL clade</taxon>
        <taxon>Trifolieae</taxon>
        <taxon>Trifolium</taxon>
    </lineage>
</organism>
<name>A0A392N4Q9_9FABA</name>
<keyword evidence="3" id="KW-1185">Reference proteome</keyword>
<feature type="region of interest" description="Disordered" evidence="1">
    <location>
        <begin position="90"/>
        <end position="110"/>
    </location>
</feature>
<dbReference type="EMBL" id="LXQA010027609">
    <property type="protein sequence ID" value="MCH94562.1"/>
    <property type="molecule type" value="Genomic_DNA"/>
</dbReference>
<evidence type="ECO:0000313" key="3">
    <source>
        <dbReference type="Proteomes" id="UP000265520"/>
    </source>
</evidence>
<reference evidence="2 3" key="1">
    <citation type="journal article" date="2018" name="Front. Plant Sci.">
        <title>Red Clover (Trifolium pratense) and Zigzag Clover (T. medium) - A Picture of Genomic Similarities and Differences.</title>
        <authorList>
            <person name="Dluhosova J."/>
            <person name="Istvanek J."/>
            <person name="Nedelnik J."/>
            <person name="Repkova J."/>
        </authorList>
    </citation>
    <scope>NUCLEOTIDE SEQUENCE [LARGE SCALE GENOMIC DNA]</scope>
    <source>
        <strain evidence="3">cv. 10/8</strain>
        <tissue evidence="2">Leaf</tissue>
    </source>
</reference>
<dbReference type="AlphaFoldDB" id="A0A392N4Q9"/>
<protein>
    <submittedName>
        <fullName evidence="2">Uncharacterized protein</fullName>
    </submittedName>
</protein>
<evidence type="ECO:0000313" key="2">
    <source>
        <dbReference type="EMBL" id="MCH94562.1"/>
    </source>
</evidence>
<sequence length="110" mass="12588">MVTIKKKIAEAKAAWNEGPENSESSKIGLKFKTESSNISNTVQLWQRTALKDQAVRRSRRLKFKNMPSKQSAVKEMLTFVVYGAYTKAPLAEDQHDPEDEEEANDYHQED</sequence>